<dbReference type="Gene3D" id="3.40.50.150">
    <property type="entry name" value="Vaccinia Virus protein VP39"/>
    <property type="match status" value="1"/>
</dbReference>
<keyword evidence="2" id="KW-0808">Transferase</keyword>
<sequence>MRRLKILFYWMFINKNNVSFTELIQFLVKPKIGTLAKKYLDTIVEKEDYEVSFKGTDKILYWPKTFPLNRLDQVICETFDTSDWHYYQKEHTPIEQGEILLDIGTAEGLLSLLEVDKCKHIYMIEPGVGFYKIIQKTFAPYKDKVSIFNTAVGDEDSEILFSEDSLDGRVAEGNEANAQKITLRKIDTLLSNNEKITYLKADIEGFEEEMLRGAEQTIKRNKPKIAITTYHEQNDPKDIINIIKGFVPEYNYYVKGIYEKTPKPVLIHFWI</sequence>
<dbReference type="SUPFAM" id="SSF53335">
    <property type="entry name" value="S-adenosyl-L-methionine-dependent methyltransferases"/>
    <property type="match status" value="1"/>
</dbReference>
<dbReference type="EMBL" id="CP080429">
    <property type="protein sequence ID" value="QYJ69063.1"/>
    <property type="molecule type" value="Genomic_DNA"/>
</dbReference>
<reference evidence="2 3" key="1">
    <citation type="submission" date="2021-07" db="EMBL/GenBank/DDBJ databases">
        <title>Flavobacterium WSW3-B6 sp.nov, isolated from seaweed.</title>
        <authorList>
            <person name="Muhammad N."/>
            <person name="Ho H."/>
            <person name="Lee Y.-J."/>
            <person name="Nguyen T."/>
            <person name="Ho J."/>
            <person name="Kim S.-G."/>
        </authorList>
    </citation>
    <scope>NUCLEOTIDE SEQUENCE [LARGE SCALE GENOMIC DNA]</scope>
    <source>
        <strain evidence="2 3">WSW3-B6</strain>
    </source>
</reference>
<dbReference type="InterPro" id="IPR006342">
    <property type="entry name" value="FkbM_mtfrase"/>
</dbReference>
<dbReference type="GO" id="GO:0032259">
    <property type="term" value="P:methylation"/>
    <property type="evidence" value="ECO:0007669"/>
    <property type="project" value="UniProtKB-KW"/>
</dbReference>
<proteinExistence type="predicted"/>
<dbReference type="InterPro" id="IPR052514">
    <property type="entry name" value="SAM-dependent_MTase"/>
</dbReference>
<feature type="domain" description="Methyltransferase FkbM" evidence="1">
    <location>
        <begin position="113"/>
        <end position="243"/>
    </location>
</feature>
<gene>
    <name evidence="2" type="ORF">K1I41_04020</name>
</gene>
<dbReference type="Pfam" id="PF05050">
    <property type="entry name" value="Methyltransf_21"/>
    <property type="match status" value="1"/>
</dbReference>
<dbReference type="PANTHER" id="PTHR34203">
    <property type="entry name" value="METHYLTRANSFERASE, FKBM FAMILY PROTEIN"/>
    <property type="match status" value="1"/>
</dbReference>
<dbReference type="RefSeq" id="WP_220641399.1">
    <property type="nucleotide sequence ID" value="NZ_CP080429.1"/>
</dbReference>
<evidence type="ECO:0000259" key="1">
    <source>
        <dbReference type="Pfam" id="PF05050"/>
    </source>
</evidence>
<keyword evidence="3" id="KW-1185">Reference proteome</keyword>
<dbReference type="GO" id="GO:0008168">
    <property type="term" value="F:methyltransferase activity"/>
    <property type="evidence" value="ECO:0007669"/>
    <property type="project" value="UniProtKB-KW"/>
</dbReference>
<keyword evidence="2" id="KW-0489">Methyltransferase</keyword>
<evidence type="ECO:0000313" key="2">
    <source>
        <dbReference type="EMBL" id="QYJ69063.1"/>
    </source>
</evidence>
<dbReference type="NCBIfam" id="TIGR01444">
    <property type="entry name" value="fkbM_fam"/>
    <property type="match status" value="1"/>
</dbReference>
<protein>
    <submittedName>
        <fullName evidence="2">FkbM family methyltransferase</fullName>
    </submittedName>
</protein>
<dbReference type="PANTHER" id="PTHR34203:SF15">
    <property type="entry name" value="SLL1173 PROTEIN"/>
    <property type="match status" value="1"/>
</dbReference>
<organism evidence="2 3">
    <name type="scientific">Flavobacterium litorale</name>
    <dbReference type="NCBI Taxonomy" id="2856519"/>
    <lineage>
        <taxon>Bacteria</taxon>
        <taxon>Pseudomonadati</taxon>
        <taxon>Bacteroidota</taxon>
        <taxon>Flavobacteriia</taxon>
        <taxon>Flavobacteriales</taxon>
        <taxon>Flavobacteriaceae</taxon>
        <taxon>Flavobacterium</taxon>
    </lineage>
</organism>
<accession>A0ABX8V886</accession>
<name>A0ABX8V886_9FLAO</name>
<evidence type="ECO:0000313" key="3">
    <source>
        <dbReference type="Proteomes" id="UP000825381"/>
    </source>
</evidence>
<dbReference type="Proteomes" id="UP000825381">
    <property type="component" value="Chromosome"/>
</dbReference>
<dbReference type="InterPro" id="IPR029063">
    <property type="entry name" value="SAM-dependent_MTases_sf"/>
</dbReference>